<reference evidence="1 2" key="1">
    <citation type="submission" date="2018-06" db="EMBL/GenBank/DDBJ databases">
        <authorList>
            <consortium name="Pathogen Informatics"/>
            <person name="Doyle S."/>
        </authorList>
    </citation>
    <scope>NUCLEOTIDE SEQUENCE [LARGE SCALE GENOMIC DNA]</scope>
    <source>
        <strain evidence="1 2">NCTC11088</strain>
    </source>
</reference>
<evidence type="ECO:0000313" key="2">
    <source>
        <dbReference type="Proteomes" id="UP000254777"/>
    </source>
</evidence>
<gene>
    <name evidence="1" type="ORF">NCTC11088_00139</name>
</gene>
<dbReference type="RefSeq" id="WP_004822524.1">
    <property type="nucleotide sequence ID" value="NZ_UGTH01000001.1"/>
</dbReference>
<dbReference type="AlphaFoldDB" id="A0A379D8V1"/>
<proteinExistence type="predicted"/>
<dbReference type="EMBL" id="UGTH01000001">
    <property type="protein sequence ID" value="SUB74408.1"/>
    <property type="molecule type" value="Genomic_DNA"/>
</dbReference>
<evidence type="ECO:0000313" key="1">
    <source>
        <dbReference type="EMBL" id="SUB74408.1"/>
    </source>
</evidence>
<accession>A0A379D8V1</accession>
<protein>
    <submittedName>
        <fullName evidence="1">Uncharacterized protein</fullName>
    </submittedName>
</protein>
<organism evidence="1 2">
    <name type="scientific">Peptoniphilus indolicus</name>
    <dbReference type="NCBI Taxonomy" id="33030"/>
    <lineage>
        <taxon>Bacteria</taxon>
        <taxon>Bacillati</taxon>
        <taxon>Bacillota</taxon>
        <taxon>Tissierellia</taxon>
        <taxon>Tissierellales</taxon>
        <taxon>Peptoniphilaceae</taxon>
        <taxon>Peptoniphilus</taxon>
    </lineage>
</organism>
<name>A0A379D8V1_9FIRM</name>
<dbReference type="Proteomes" id="UP000254777">
    <property type="component" value="Unassembled WGS sequence"/>
</dbReference>
<sequence>MNLEQAKAALISKDRVIFKGRTLSNLQAKNTEYECIEALVFKNIKGKIVPSVVLKDLNANSVLSCGLEDVELL</sequence>